<comment type="subcellular location">
    <subcellularLocation>
        <location evidence="1">Cell membrane</location>
        <topology evidence="1">Multi-pass membrane protein</topology>
    </subcellularLocation>
    <subcellularLocation>
        <location evidence="7">Membrane</location>
        <topology evidence="7">Multi-pass membrane protein</topology>
    </subcellularLocation>
</comment>
<dbReference type="Proteomes" id="UP000075502">
    <property type="component" value="Unassembled WGS sequence"/>
</dbReference>
<gene>
    <name evidence="13" type="ORF">BE21_44550</name>
</gene>
<dbReference type="PANTHER" id="PTHR43373:SF1">
    <property type="entry name" value="NA(+)_H(+) ANTIPORTER SUBUNIT A"/>
    <property type="match status" value="1"/>
</dbReference>
<sequence length="772" mass="81017">MLPTLAWTIAVPFLGAALVLFLPPRWAGRVALVPPVLLLFIMLPRWPEVSAGGSTTVPIAWLPSLGITANLRLDRLGAFFVLLVAGVGLGVVQYSRAYLGSKGKPAYWAALLAFMGAMVGIVLSDSLVLLYVFWELTTIASALLIGMDFTDPEARSGAIRAFLVTGAGGLAMLAGVVLLGQLAGTYNLSELAPRAGEIVANPAHVAALLLLLVGAFAKSAQFPFHFWLPGAMAAPAPVSAYLHSATMVKGGIFLMGRLLPIFHASPAWRPVLVTVGLTTFVVAGWDAVRAWDLKKLLAYSTVAYLGVLTALYGLYATAGTRGELLNIANHALYKSSLFLLVGWMEKVTGTRDLSILKEEHWFRREPVAGVSIGIGAAAMAGFPFVLGFISKEILYEALLADRSPAGVIALAAAVVGGAFAVAYALKLFVSSFWGPEVPPADRGHPRRQLSPWLLVVPLLLLAPQVIGGVAPGRLGSLLEPGSERLGWLAVWHHVDALFALSLLTIALGVVGYLLWRRLAEPPREPETQVLSDRISGAVLRLSGWAGRAAQAGGLPRYLAVMILFAAAASCAAVALDDGPLGARTWGPDLGIACLPALMIVAGAALTPFGRSRIAKIVTMAVAGYGVAVFYILFRAPDLVLTQILVETVSLILLLLVFRRLPRPGADARPRRTRVAHAAVAGAVAALAAALAWSTGVHPPRAPAGAEQLALSFPEAHGRNAVNVVLVDFRGADTLGEITVLAVAALGVAALRPRRAPTPASEHGGGGSCDRPS</sequence>
<evidence type="ECO:0000256" key="8">
    <source>
        <dbReference type="SAM" id="MobiDB-lite"/>
    </source>
</evidence>
<keyword evidence="6 9" id="KW-0472">Membrane</keyword>
<evidence type="ECO:0000259" key="12">
    <source>
        <dbReference type="Pfam" id="PF20501"/>
    </source>
</evidence>
<keyword evidence="5 9" id="KW-1133">Transmembrane helix</keyword>
<dbReference type="PRINTS" id="PR01434">
    <property type="entry name" value="NADHDHGNASE5"/>
</dbReference>
<dbReference type="InterPro" id="IPR050616">
    <property type="entry name" value="CPA3_Na-H_Antiporter_A"/>
</dbReference>
<feature type="compositionally biased region" description="Gly residues" evidence="8">
    <location>
        <begin position="762"/>
        <end position="772"/>
    </location>
</feature>
<accession>A0A150TJI3</accession>
<feature type="transmembrane region" description="Helical" evidence="9">
    <location>
        <begin position="490"/>
        <end position="515"/>
    </location>
</feature>
<evidence type="ECO:0000256" key="1">
    <source>
        <dbReference type="ARBA" id="ARBA00004651"/>
    </source>
</evidence>
<evidence type="ECO:0000256" key="4">
    <source>
        <dbReference type="ARBA" id="ARBA00022692"/>
    </source>
</evidence>
<feature type="domain" description="MrpA C-terminal/MbhD" evidence="11">
    <location>
        <begin position="597"/>
        <end position="662"/>
    </location>
</feature>
<evidence type="ECO:0000256" key="6">
    <source>
        <dbReference type="ARBA" id="ARBA00023136"/>
    </source>
</evidence>
<feature type="transmembrane region" description="Helical" evidence="9">
    <location>
        <begin position="267"/>
        <end position="285"/>
    </location>
</feature>
<feature type="transmembrane region" description="Helical" evidence="9">
    <location>
        <begin position="406"/>
        <end position="429"/>
    </location>
</feature>
<feature type="transmembrane region" description="Helical" evidence="9">
    <location>
        <begin position="733"/>
        <end position="750"/>
    </location>
</feature>
<feature type="domain" description="MrpA C-terminal/MbhE" evidence="12">
    <location>
        <begin position="673"/>
        <end position="759"/>
    </location>
</feature>
<feature type="transmembrane region" description="Helical" evidence="9">
    <location>
        <begin position="106"/>
        <end position="123"/>
    </location>
</feature>
<feature type="transmembrane region" description="Helical" evidence="9">
    <location>
        <begin position="677"/>
        <end position="695"/>
    </location>
</feature>
<evidence type="ECO:0000313" key="14">
    <source>
        <dbReference type="Proteomes" id="UP000075502"/>
    </source>
</evidence>
<evidence type="ECO:0008006" key="15">
    <source>
        <dbReference type="Google" id="ProtNLM"/>
    </source>
</evidence>
<feature type="transmembrane region" description="Helical" evidence="9">
    <location>
        <begin position="76"/>
        <end position="94"/>
    </location>
</feature>
<feature type="transmembrane region" description="Helical" evidence="9">
    <location>
        <begin position="366"/>
        <end position="386"/>
    </location>
</feature>
<feature type="transmembrane region" description="Helical" evidence="9">
    <location>
        <begin position="587"/>
        <end position="606"/>
    </location>
</feature>
<dbReference type="AlphaFoldDB" id="A0A150TJI3"/>
<dbReference type="InterPro" id="IPR046806">
    <property type="entry name" value="MrpA_C/MbhE"/>
</dbReference>
<evidence type="ECO:0000259" key="11">
    <source>
        <dbReference type="Pfam" id="PF13244"/>
    </source>
</evidence>
<feature type="transmembrane region" description="Helical" evidence="9">
    <location>
        <begin position="129"/>
        <end position="149"/>
    </location>
</feature>
<feature type="transmembrane region" description="Helical" evidence="9">
    <location>
        <begin position="613"/>
        <end position="633"/>
    </location>
</feature>
<evidence type="ECO:0000256" key="3">
    <source>
        <dbReference type="ARBA" id="ARBA00022475"/>
    </source>
</evidence>
<dbReference type="InterPro" id="IPR001750">
    <property type="entry name" value="ND/Mrp_TM"/>
</dbReference>
<feature type="transmembrane region" description="Helical" evidence="9">
    <location>
        <begin position="639"/>
        <end position="657"/>
    </location>
</feature>
<protein>
    <recommendedName>
        <fullName evidence="15">NADH dehydrogenase</fullName>
    </recommendedName>
</protein>
<evidence type="ECO:0000256" key="7">
    <source>
        <dbReference type="RuleBase" id="RU000320"/>
    </source>
</evidence>
<keyword evidence="4 7" id="KW-0812">Transmembrane</keyword>
<dbReference type="GO" id="GO:0005886">
    <property type="term" value="C:plasma membrane"/>
    <property type="evidence" value="ECO:0007669"/>
    <property type="project" value="UniProtKB-SubCell"/>
</dbReference>
<evidence type="ECO:0000256" key="5">
    <source>
        <dbReference type="ARBA" id="ARBA00022989"/>
    </source>
</evidence>
<keyword evidence="2" id="KW-0813">Transport</keyword>
<evidence type="ECO:0000256" key="2">
    <source>
        <dbReference type="ARBA" id="ARBA00022448"/>
    </source>
</evidence>
<evidence type="ECO:0000313" key="13">
    <source>
        <dbReference type="EMBL" id="KYG04834.1"/>
    </source>
</evidence>
<dbReference type="Pfam" id="PF13244">
    <property type="entry name" value="MbhD"/>
    <property type="match status" value="1"/>
</dbReference>
<keyword evidence="3" id="KW-1003">Cell membrane</keyword>
<feature type="transmembrane region" description="Helical" evidence="9">
    <location>
        <begin position="203"/>
        <end position="228"/>
    </location>
</feature>
<evidence type="ECO:0000256" key="9">
    <source>
        <dbReference type="SAM" id="Phobius"/>
    </source>
</evidence>
<name>A0A150TJI3_SORCE</name>
<dbReference type="Pfam" id="PF20501">
    <property type="entry name" value="MbhE"/>
    <property type="match status" value="1"/>
</dbReference>
<feature type="transmembrane region" description="Helical" evidence="9">
    <location>
        <begin position="161"/>
        <end position="183"/>
    </location>
</feature>
<proteinExistence type="predicted"/>
<feature type="domain" description="NADH:quinone oxidoreductase/Mrp antiporter transmembrane" evidence="10">
    <location>
        <begin position="124"/>
        <end position="411"/>
    </location>
</feature>
<feature type="region of interest" description="Disordered" evidence="8">
    <location>
        <begin position="753"/>
        <end position="772"/>
    </location>
</feature>
<dbReference type="EMBL" id="JEME01002261">
    <property type="protein sequence ID" value="KYG04834.1"/>
    <property type="molecule type" value="Genomic_DNA"/>
</dbReference>
<dbReference type="PANTHER" id="PTHR43373">
    <property type="entry name" value="NA(+)/H(+) ANTIPORTER SUBUNIT"/>
    <property type="match status" value="1"/>
</dbReference>
<feature type="transmembrane region" description="Helical" evidence="9">
    <location>
        <begin position="297"/>
        <end position="315"/>
    </location>
</feature>
<comment type="caution">
    <text evidence="13">The sequence shown here is derived from an EMBL/GenBank/DDBJ whole genome shotgun (WGS) entry which is preliminary data.</text>
</comment>
<reference evidence="13 14" key="1">
    <citation type="submission" date="2014-02" db="EMBL/GenBank/DDBJ databases">
        <title>The small core and large imbalanced accessory genome model reveals a collaborative survival strategy of Sorangium cellulosum strains in nature.</title>
        <authorList>
            <person name="Han K."/>
            <person name="Peng R."/>
            <person name="Blom J."/>
            <person name="Li Y.-Z."/>
        </authorList>
    </citation>
    <scope>NUCLEOTIDE SEQUENCE [LARGE SCALE GENOMIC DNA]</scope>
    <source>
        <strain evidence="13 14">So0007-03</strain>
    </source>
</reference>
<evidence type="ECO:0000259" key="10">
    <source>
        <dbReference type="Pfam" id="PF00361"/>
    </source>
</evidence>
<dbReference type="Pfam" id="PF00361">
    <property type="entry name" value="Proton_antipo_M"/>
    <property type="match status" value="1"/>
</dbReference>
<dbReference type="InterPro" id="IPR025383">
    <property type="entry name" value="MrpA_C/MbhD"/>
</dbReference>
<feature type="transmembrane region" description="Helical" evidence="9">
    <location>
        <begin position="557"/>
        <end position="575"/>
    </location>
</feature>
<organism evidence="13 14">
    <name type="scientific">Sorangium cellulosum</name>
    <name type="common">Polyangium cellulosum</name>
    <dbReference type="NCBI Taxonomy" id="56"/>
    <lineage>
        <taxon>Bacteria</taxon>
        <taxon>Pseudomonadati</taxon>
        <taxon>Myxococcota</taxon>
        <taxon>Polyangia</taxon>
        <taxon>Polyangiales</taxon>
        <taxon>Polyangiaceae</taxon>
        <taxon>Sorangium</taxon>
    </lineage>
</organism>